<dbReference type="RefSeq" id="XP_016465381.1">
    <property type="nucleotide sequence ID" value="XM_016609895.1"/>
</dbReference>
<dbReference type="Gene3D" id="1.10.340.70">
    <property type="match status" value="1"/>
</dbReference>
<sequence>MALLLRVAQNKNNFEWTQECRQALKELKKILLKPSIALEAKRKRNIVGLPGDLGSCGRLAKWAVQMSEFDIEYKSRTAIKSQVLADFVANFSPGLLPMAAKEAIMVSEPAPGFWTLFTDGASNGSNWPWGLTLKPSKSNVIHKSYYRVNSTSLVWDWKNEIIDYLEHGKLPEDPKASRALRAKVVRYSFKKGQLYRKSFQGPLDRCVGASEAKYVMREVREGICGNHSGTNSTELKLVRAGYYWPCMEQDAINFVRKCDKCQRHTPPVHQPEEPVYSVLSPWPFIKWGMDIVGPLPSAPGKVEACPYQKIGEREVVDFLWENIICRFEIPKEIACDNGPQFIGSKVTKFLEDLKIKRITSLPYHPSANGKANSTNKTIVQNLKKRLEAEKGHWPEELPGGVNLKVLPGRQRIGQRGNANQLGTARGTQGISACQIGGSKAENGEIL</sequence>
<dbReference type="OrthoDB" id="1734717at2759"/>
<dbReference type="InterPro" id="IPR012337">
    <property type="entry name" value="RNaseH-like_sf"/>
</dbReference>
<reference evidence="2" key="1">
    <citation type="submission" date="2025-08" db="UniProtKB">
        <authorList>
            <consortium name="RefSeq"/>
        </authorList>
    </citation>
    <scope>IDENTIFICATION</scope>
</reference>
<feature type="domain" description="Integrase catalytic" evidence="1">
    <location>
        <begin position="262"/>
        <end position="440"/>
    </location>
</feature>
<dbReference type="InterPro" id="IPR001584">
    <property type="entry name" value="Integrase_cat-core"/>
</dbReference>
<dbReference type="Gene3D" id="3.30.420.10">
    <property type="entry name" value="Ribonuclease H-like superfamily/Ribonuclease H"/>
    <property type="match status" value="1"/>
</dbReference>
<dbReference type="PANTHER" id="PTHR48475">
    <property type="entry name" value="RIBONUCLEASE H"/>
    <property type="match status" value="1"/>
</dbReference>
<accession>A0A1S3ZLX9</accession>
<dbReference type="InterPro" id="IPR041588">
    <property type="entry name" value="Integrase_H2C2"/>
</dbReference>
<evidence type="ECO:0000313" key="2">
    <source>
        <dbReference type="RefSeq" id="XP_016465381.1"/>
    </source>
</evidence>
<dbReference type="GO" id="GO:0015074">
    <property type="term" value="P:DNA integration"/>
    <property type="evidence" value="ECO:0007669"/>
    <property type="project" value="InterPro"/>
</dbReference>
<protein>
    <recommendedName>
        <fullName evidence="1">Integrase catalytic domain-containing protein</fullName>
    </recommendedName>
</protein>
<dbReference type="AlphaFoldDB" id="A0A1S3ZLX9"/>
<dbReference type="SUPFAM" id="SSF53098">
    <property type="entry name" value="Ribonuclease H-like"/>
    <property type="match status" value="1"/>
</dbReference>
<dbReference type="PROSITE" id="PS50994">
    <property type="entry name" value="INTEGRASE"/>
    <property type="match status" value="1"/>
</dbReference>
<dbReference type="Pfam" id="PF17921">
    <property type="entry name" value="Integrase_H2C2"/>
    <property type="match status" value="1"/>
</dbReference>
<name>A0A1S3ZLX9_TOBAC</name>
<dbReference type="InterPro" id="IPR036397">
    <property type="entry name" value="RNaseH_sf"/>
</dbReference>
<dbReference type="GO" id="GO:0003676">
    <property type="term" value="F:nucleic acid binding"/>
    <property type="evidence" value="ECO:0007669"/>
    <property type="project" value="InterPro"/>
</dbReference>
<evidence type="ECO:0000259" key="1">
    <source>
        <dbReference type="PROSITE" id="PS50994"/>
    </source>
</evidence>
<dbReference type="OMA" id="ISACQIG"/>
<organism evidence="2">
    <name type="scientific">Nicotiana tabacum</name>
    <name type="common">Common tobacco</name>
    <dbReference type="NCBI Taxonomy" id="4097"/>
    <lineage>
        <taxon>Eukaryota</taxon>
        <taxon>Viridiplantae</taxon>
        <taxon>Streptophyta</taxon>
        <taxon>Embryophyta</taxon>
        <taxon>Tracheophyta</taxon>
        <taxon>Spermatophyta</taxon>
        <taxon>Magnoliopsida</taxon>
        <taxon>eudicotyledons</taxon>
        <taxon>Gunneridae</taxon>
        <taxon>Pentapetalae</taxon>
        <taxon>asterids</taxon>
        <taxon>lamiids</taxon>
        <taxon>Solanales</taxon>
        <taxon>Solanaceae</taxon>
        <taxon>Nicotianoideae</taxon>
        <taxon>Nicotianeae</taxon>
        <taxon>Nicotiana</taxon>
    </lineage>
</organism>
<dbReference type="PaxDb" id="4097-A0A1S3ZLX9"/>
<proteinExistence type="predicted"/>
<dbReference type="PANTHER" id="PTHR48475:SF2">
    <property type="entry name" value="RIBONUCLEASE H"/>
    <property type="match status" value="1"/>
</dbReference>
<dbReference type="KEGG" id="nta:107788220"/>
<gene>
    <name evidence="2" type="primary">LOC107788220</name>
</gene>